<comment type="caution">
    <text evidence="1">The sequence shown here is derived from an EMBL/GenBank/DDBJ whole genome shotgun (WGS) entry which is preliminary data.</text>
</comment>
<protein>
    <submittedName>
        <fullName evidence="1">Uncharacterized protein</fullName>
    </submittedName>
</protein>
<dbReference type="EMBL" id="LCQD01000001">
    <property type="protein sequence ID" value="KKW13393.1"/>
    <property type="molecule type" value="Genomic_DNA"/>
</dbReference>
<gene>
    <name evidence="1" type="ORF">UY48_C0001G0014</name>
</gene>
<accession>A0A0G1W3V6</accession>
<reference evidence="1 2" key="1">
    <citation type="journal article" date="2015" name="Nature">
        <title>rRNA introns, odd ribosomes, and small enigmatic genomes across a large radiation of phyla.</title>
        <authorList>
            <person name="Brown C.T."/>
            <person name="Hug L.A."/>
            <person name="Thomas B.C."/>
            <person name="Sharon I."/>
            <person name="Castelle C.J."/>
            <person name="Singh A."/>
            <person name="Wilkins M.J."/>
            <person name="Williams K.H."/>
            <person name="Banfield J.F."/>
        </authorList>
    </citation>
    <scope>NUCLEOTIDE SEQUENCE [LARGE SCALE GENOMIC DNA]</scope>
</reference>
<sequence>MLDTLVRQNCKTCGARLKSNRCNACDAIQYDDAPGDDHIKVRGFFRLHITESDDIVGDSGWQKNLVVNEGFRDYLSRLLGAIASSKQVSYAALGTGGAPAAGDTTLANEVTHNASSRDAVTAATSSNSKGVRFTGTFASADSHNTATVNISNIGLFQQSNTNTGTIFAGAAYASSSWATNQNVNYTYDITFS</sequence>
<dbReference type="Proteomes" id="UP000034588">
    <property type="component" value="Unassembled WGS sequence"/>
</dbReference>
<evidence type="ECO:0000313" key="1">
    <source>
        <dbReference type="EMBL" id="KKW13393.1"/>
    </source>
</evidence>
<name>A0A0G1W3V6_9BACT</name>
<organism evidence="1 2">
    <name type="scientific">Candidatus Gottesmanbacteria bacterium GW2011_GWB1_49_7</name>
    <dbReference type="NCBI Taxonomy" id="1618448"/>
    <lineage>
        <taxon>Bacteria</taxon>
        <taxon>Candidatus Gottesmaniibacteriota</taxon>
    </lineage>
</organism>
<proteinExistence type="predicted"/>
<dbReference type="AlphaFoldDB" id="A0A0G1W3V6"/>
<evidence type="ECO:0000313" key="2">
    <source>
        <dbReference type="Proteomes" id="UP000034588"/>
    </source>
</evidence>